<protein>
    <submittedName>
        <fullName evidence="2">DUF493 domain-containing protein</fullName>
    </submittedName>
</protein>
<dbReference type="Gene3D" id="3.30.70.260">
    <property type="match status" value="1"/>
</dbReference>
<sequence length="88" mass="10323">MTNKKEKIDFPCHFPIKIIGNNHADFYGEMRGIIVKHFPDFDLETILHKQSRNKNYISLTVTVYVLNQTCLDAFYQEVSSHPQVHMIL</sequence>
<name>A0AAX1EH92_9GAMM</name>
<proteinExistence type="inferred from homology"/>
<reference evidence="2 3" key="1">
    <citation type="submission" date="2019-03" db="EMBL/GenBank/DDBJ databases">
        <title>Diverse conjugative elements silence natural transformation in Legionella species.</title>
        <authorList>
            <person name="Durieux I."/>
            <person name="Ginevra C."/>
            <person name="Attaiech L."/>
            <person name="Picq K."/>
            <person name="Juan P.A."/>
            <person name="Jarraud S."/>
            <person name="Charpentier X."/>
        </authorList>
    </citation>
    <scope>NUCLEOTIDE SEQUENCE [LARGE SCALE GENOMIC DNA]</scope>
    <source>
        <strain evidence="2 3">HL-0427-4011</strain>
    </source>
</reference>
<dbReference type="Proteomes" id="UP000295517">
    <property type="component" value="Chromosome"/>
</dbReference>
<evidence type="ECO:0000313" key="2">
    <source>
        <dbReference type="EMBL" id="QBR84345.1"/>
    </source>
</evidence>
<evidence type="ECO:0000256" key="1">
    <source>
        <dbReference type="ARBA" id="ARBA00008460"/>
    </source>
</evidence>
<dbReference type="GO" id="GO:0005829">
    <property type="term" value="C:cytosol"/>
    <property type="evidence" value="ECO:0007669"/>
    <property type="project" value="TreeGrafter"/>
</dbReference>
<comment type="similarity">
    <text evidence="1">Belongs to the UPF0250 family.</text>
</comment>
<dbReference type="PANTHER" id="PTHR38036">
    <property type="entry name" value="UPF0250 PROTEIN YBED"/>
    <property type="match status" value="1"/>
</dbReference>
<organism evidence="2 3">
    <name type="scientific">Legionella israelensis</name>
    <dbReference type="NCBI Taxonomy" id="454"/>
    <lineage>
        <taxon>Bacteria</taxon>
        <taxon>Pseudomonadati</taxon>
        <taxon>Pseudomonadota</taxon>
        <taxon>Gammaproteobacteria</taxon>
        <taxon>Legionellales</taxon>
        <taxon>Legionellaceae</taxon>
        <taxon>Legionella</taxon>
    </lineage>
</organism>
<gene>
    <name evidence="2" type="ORF">E3983_08205</name>
</gene>
<dbReference type="PANTHER" id="PTHR38036:SF1">
    <property type="entry name" value="UPF0250 PROTEIN YBED"/>
    <property type="match status" value="1"/>
</dbReference>
<dbReference type="InterPro" id="IPR007454">
    <property type="entry name" value="UPF0250_YbeD-like"/>
</dbReference>
<accession>A0AAX1EH92</accession>
<dbReference type="InterPro" id="IPR027471">
    <property type="entry name" value="YbeD-like_sf"/>
</dbReference>
<dbReference type="Pfam" id="PF04359">
    <property type="entry name" value="DUF493"/>
    <property type="match status" value="1"/>
</dbReference>
<dbReference type="EMBL" id="CP038254">
    <property type="protein sequence ID" value="QBR84345.1"/>
    <property type="molecule type" value="Genomic_DNA"/>
</dbReference>
<dbReference type="RefSeq" id="WP_135060601.1">
    <property type="nucleotide sequence ID" value="NZ_CP038254.1"/>
</dbReference>
<dbReference type="SUPFAM" id="SSF117991">
    <property type="entry name" value="YbeD/HP0495-like"/>
    <property type="match status" value="1"/>
</dbReference>
<evidence type="ECO:0000313" key="3">
    <source>
        <dbReference type="Proteomes" id="UP000295517"/>
    </source>
</evidence>
<dbReference type="AlphaFoldDB" id="A0AAX1EH92"/>